<evidence type="ECO:0000256" key="6">
    <source>
        <dbReference type="ARBA" id="ARBA00023134"/>
    </source>
</evidence>
<dbReference type="InterPro" id="IPR005662">
    <property type="entry name" value="GTPase_Era-like"/>
</dbReference>
<dbReference type="GO" id="GO:0005525">
    <property type="term" value="F:GTP binding"/>
    <property type="evidence" value="ECO:0007669"/>
    <property type="project" value="UniProtKB-UniRule"/>
</dbReference>
<feature type="region of interest" description="G3" evidence="8">
    <location>
        <begin position="61"/>
        <end position="64"/>
    </location>
</feature>
<feature type="region of interest" description="G1" evidence="8">
    <location>
        <begin position="14"/>
        <end position="21"/>
    </location>
</feature>
<dbReference type="PANTHER" id="PTHR42698:SF1">
    <property type="entry name" value="GTPASE ERA, MITOCHONDRIAL"/>
    <property type="match status" value="1"/>
</dbReference>
<evidence type="ECO:0000256" key="2">
    <source>
        <dbReference type="ARBA" id="ARBA00020484"/>
    </source>
</evidence>
<dbReference type="InterPro" id="IPR027417">
    <property type="entry name" value="P-loop_NTPase"/>
</dbReference>
<dbReference type="OrthoDB" id="9805918at2"/>
<dbReference type="GO" id="GO:0005829">
    <property type="term" value="C:cytosol"/>
    <property type="evidence" value="ECO:0007669"/>
    <property type="project" value="TreeGrafter"/>
</dbReference>
<dbReference type="InterPro" id="IPR004044">
    <property type="entry name" value="KH_dom_type_2"/>
</dbReference>
<comment type="caution">
    <text evidence="7">Lacks conserved residue(s) required for the propagation of feature annotation.</text>
</comment>
<evidence type="ECO:0000313" key="10">
    <source>
        <dbReference type="EMBL" id="VFP81459.1"/>
    </source>
</evidence>
<evidence type="ECO:0000256" key="4">
    <source>
        <dbReference type="ARBA" id="ARBA00022741"/>
    </source>
</evidence>
<dbReference type="GO" id="GO:0005886">
    <property type="term" value="C:plasma membrane"/>
    <property type="evidence" value="ECO:0007669"/>
    <property type="project" value="UniProtKB-SubCell"/>
</dbReference>
<dbReference type="GO" id="GO:0000028">
    <property type="term" value="P:ribosomal small subunit assembly"/>
    <property type="evidence" value="ECO:0007669"/>
    <property type="project" value="TreeGrafter"/>
</dbReference>
<dbReference type="Pfam" id="PF01926">
    <property type="entry name" value="MMR_HSR1"/>
    <property type="match status" value="1"/>
</dbReference>
<dbReference type="Gene3D" id="3.40.50.300">
    <property type="entry name" value="P-loop containing nucleotide triphosphate hydrolases"/>
    <property type="match status" value="1"/>
</dbReference>
<dbReference type="PRINTS" id="PR00449">
    <property type="entry name" value="RASTRNSFRMNG"/>
</dbReference>
<protein>
    <recommendedName>
        <fullName evidence="2 7">GTPase Era</fullName>
    </recommendedName>
</protein>
<comment type="function">
    <text evidence="7">An essential GTPase that binds both GDP and GTP, with rapid nucleotide exchange. Plays a role in 16S rRNA processing and 30S ribosomal subunit biogenesis and possibly also in cell cycle regulation and energy metabolism.</text>
</comment>
<keyword evidence="7" id="KW-0472">Membrane</keyword>
<evidence type="ECO:0000259" key="9">
    <source>
        <dbReference type="PROSITE" id="PS51713"/>
    </source>
</evidence>
<evidence type="ECO:0000313" key="11">
    <source>
        <dbReference type="Proteomes" id="UP000294344"/>
    </source>
</evidence>
<gene>
    <name evidence="7 10" type="primary">era</name>
    <name evidence="10" type="ORF">BUCICURV3402_169</name>
</gene>
<keyword evidence="5 7" id="KW-0694">RNA-binding</keyword>
<dbReference type="InterPro" id="IPR030388">
    <property type="entry name" value="G_ERA_dom"/>
</dbReference>
<feature type="domain" description="Era-type G" evidence="9">
    <location>
        <begin position="6"/>
        <end position="174"/>
    </location>
</feature>
<feature type="region of interest" description="G5" evidence="8">
    <location>
        <begin position="153"/>
        <end position="155"/>
    </location>
</feature>
<feature type="region of interest" description="G4" evidence="8">
    <location>
        <begin position="123"/>
        <end position="126"/>
    </location>
</feature>
<feature type="binding site" evidence="7">
    <location>
        <begin position="14"/>
        <end position="21"/>
    </location>
    <ligand>
        <name>GTP</name>
        <dbReference type="ChEBI" id="CHEBI:37565"/>
    </ligand>
</feature>
<dbReference type="InterPro" id="IPR009019">
    <property type="entry name" value="KH_sf_prok-type"/>
</dbReference>
<evidence type="ECO:0000256" key="3">
    <source>
        <dbReference type="ARBA" id="ARBA00022517"/>
    </source>
</evidence>
<dbReference type="HAMAP" id="MF_00367">
    <property type="entry name" value="GTPase_Era"/>
    <property type="match status" value="1"/>
</dbReference>
<keyword evidence="3 7" id="KW-0690">Ribosome biogenesis</keyword>
<feature type="binding site" evidence="7">
    <location>
        <begin position="123"/>
        <end position="126"/>
    </location>
    <ligand>
        <name>GTP</name>
        <dbReference type="ChEBI" id="CHEBI:37565"/>
    </ligand>
</feature>
<feature type="region of interest" description="G2" evidence="8">
    <location>
        <begin position="40"/>
        <end position="44"/>
    </location>
</feature>
<proteinExistence type="inferred from homology"/>
<dbReference type="PANTHER" id="PTHR42698">
    <property type="entry name" value="GTPASE ERA"/>
    <property type="match status" value="1"/>
</dbReference>
<accession>A0A451D6J0</accession>
<dbReference type="InterPro" id="IPR015946">
    <property type="entry name" value="KH_dom-like_a/b"/>
</dbReference>
<dbReference type="EMBL" id="LR217710">
    <property type="protein sequence ID" value="VFP81459.1"/>
    <property type="molecule type" value="Genomic_DNA"/>
</dbReference>
<reference evidence="10 11" key="1">
    <citation type="submission" date="2019-02" db="EMBL/GenBank/DDBJ databases">
        <authorList>
            <person name="Manzano-Marin A."/>
            <person name="Manzano-Marin A."/>
        </authorList>
    </citation>
    <scope>NUCLEOTIDE SEQUENCE [LARGE SCALE GENOMIC DNA]</scope>
    <source>
        <strain evidence="10 11">BuCicurvipes</strain>
    </source>
</reference>
<keyword evidence="7" id="KW-0963">Cytoplasm</keyword>
<evidence type="ECO:0000256" key="8">
    <source>
        <dbReference type="PROSITE-ProRule" id="PRU01050"/>
    </source>
</evidence>
<dbReference type="SUPFAM" id="SSF54814">
    <property type="entry name" value="Prokaryotic type KH domain (KH-domain type II)"/>
    <property type="match status" value="1"/>
</dbReference>
<keyword evidence="6 7" id="KW-0342">GTP-binding</keyword>
<dbReference type="InterPro" id="IPR006073">
    <property type="entry name" value="GTP-bd"/>
</dbReference>
<evidence type="ECO:0000256" key="1">
    <source>
        <dbReference type="ARBA" id="ARBA00007921"/>
    </source>
</evidence>
<dbReference type="NCBIfam" id="TIGR00231">
    <property type="entry name" value="small_GTP"/>
    <property type="match status" value="1"/>
</dbReference>
<dbReference type="GO" id="GO:0043024">
    <property type="term" value="F:ribosomal small subunit binding"/>
    <property type="evidence" value="ECO:0007669"/>
    <property type="project" value="TreeGrafter"/>
</dbReference>
<comment type="subcellular location">
    <subcellularLocation>
        <location evidence="7">Cytoplasm</location>
    </subcellularLocation>
    <subcellularLocation>
        <location evidence="7">Cell membrane</location>
        <topology evidence="7">Peripheral membrane protein</topology>
    </subcellularLocation>
</comment>
<dbReference type="NCBIfam" id="TIGR00436">
    <property type="entry name" value="era"/>
    <property type="match status" value="1"/>
</dbReference>
<sequence length="281" mass="33361">MKKNTFFGKVLIVGRTNVGKSTLLNQLIKSNVSIISHKKNTTQTHITGIYTNNLIQFELIDSPGLKNNYFNKIEKKKLRDTFNLINETNIIIFLINSFVWTQEEDRLLKYIQKNNNNYIMVINKIDLIYNKTLLLPFISKINKLIFNKEIFLISAKKNIYLKNLLIYIKKKIPISNHKYLDNKKTTCKKKFLVSEIIRETLINLLNQELVYSFTIFITDFYKNIKNKYIISSFIFIKNIRHKKIIIGKKGIKIKKCKIQSQYKIEKLFKKKIYLNIHVKIK</sequence>
<comment type="subunit">
    <text evidence="7">Monomer.</text>
</comment>
<name>A0A451D6J0_9GAMM</name>
<evidence type="ECO:0000256" key="7">
    <source>
        <dbReference type="HAMAP-Rule" id="MF_00367"/>
    </source>
</evidence>
<dbReference type="Proteomes" id="UP000294344">
    <property type="component" value="Chromosome"/>
</dbReference>
<dbReference type="CDD" id="cd04163">
    <property type="entry name" value="Era"/>
    <property type="match status" value="1"/>
</dbReference>
<dbReference type="SUPFAM" id="SSF52540">
    <property type="entry name" value="P-loop containing nucleoside triphosphate hydrolases"/>
    <property type="match status" value="1"/>
</dbReference>
<dbReference type="PROSITE" id="PS51713">
    <property type="entry name" value="G_ERA"/>
    <property type="match status" value="1"/>
</dbReference>
<comment type="similarity">
    <text evidence="1 7 8">Belongs to the TRAFAC class TrmE-Era-EngA-EngB-Septin-like GTPase superfamily. Era GTPase family.</text>
</comment>
<dbReference type="RefSeq" id="WP_154029221.1">
    <property type="nucleotide sequence ID" value="NZ_LR217710.1"/>
</dbReference>
<keyword evidence="7" id="KW-1003">Cell membrane</keyword>
<dbReference type="Pfam" id="PF07650">
    <property type="entry name" value="KH_2"/>
    <property type="match status" value="1"/>
</dbReference>
<keyword evidence="7" id="KW-0699">rRNA-binding</keyword>
<dbReference type="Gene3D" id="3.30.300.20">
    <property type="match status" value="1"/>
</dbReference>
<keyword evidence="4 7" id="KW-0547">Nucleotide-binding</keyword>
<dbReference type="GO" id="GO:0003924">
    <property type="term" value="F:GTPase activity"/>
    <property type="evidence" value="ECO:0007669"/>
    <property type="project" value="UniProtKB-UniRule"/>
</dbReference>
<evidence type="ECO:0000256" key="5">
    <source>
        <dbReference type="ARBA" id="ARBA00022884"/>
    </source>
</evidence>
<dbReference type="GO" id="GO:0070181">
    <property type="term" value="F:small ribosomal subunit rRNA binding"/>
    <property type="evidence" value="ECO:0007669"/>
    <property type="project" value="UniProtKB-UniRule"/>
</dbReference>
<dbReference type="InterPro" id="IPR005225">
    <property type="entry name" value="Small_GTP-bd"/>
</dbReference>
<organism evidence="10 11">
    <name type="scientific">Buchnera aphidicola</name>
    <name type="common">Cinara curvipes</name>
    <dbReference type="NCBI Taxonomy" id="2518975"/>
    <lineage>
        <taxon>Bacteria</taxon>
        <taxon>Pseudomonadati</taxon>
        <taxon>Pseudomonadota</taxon>
        <taxon>Gammaproteobacteria</taxon>
        <taxon>Enterobacterales</taxon>
        <taxon>Erwiniaceae</taxon>
        <taxon>Buchnera</taxon>
    </lineage>
</organism>
<dbReference type="AlphaFoldDB" id="A0A451D6J0"/>